<organism evidence="1">
    <name type="scientific">hydrothermal vent metagenome</name>
    <dbReference type="NCBI Taxonomy" id="652676"/>
    <lineage>
        <taxon>unclassified sequences</taxon>
        <taxon>metagenomes</taxon>
        <taxon>ecological metagenomes</taxon>
    </lineage>
</organism>
<reference evidence="1" key="1">
    <citation type="submission" date="2018-06" db="EMBL/GenBank/DDBJ databases">
        <authorList>
            <person name="Zhirakovskaya E."/>
        </authorList>
    </citation>
    <scope>NUCLEOTIDE SEQUENCE</scope>
</reference>
<evidence type="ECO:0000313" key="1">
    <source>
        <dbReference type="EMBL" id="VAW94296.1"/>
    </source>
</evidence>
<sequence length="61" mass="6330">MSLTTHVSTSSQSITKSALKLIFVASLGLALILSVGFAQGKGNVVHNAAHDTRHAASFPCH</sequence>
<dbReference type="Pfam" id="PF09489">
    <property type="entry name" value="CbtB"/>
    <property type="match status" value="1"/>
</dbReference>
<dbReference type="AlphaFoldDB" id="A0A3B1ANM2"/>
<dbReference type="EMBL" id="UOFS01000014">
    <property type="protein sequence ID" value="VAW94296.1"/>
    <property type="molecule type" value="Genomic_DNA"/>
</dbReference>
<gene>
    <name evidence="1" type="ORF">MNBD_GAMMA22-2209</name>
</gene>
<proteinExistence type="predicted"/>
<accession>A0A3B1ANM2</accession>
<name>A0A3B1ANM2_9ZZZZ</name>
<protein>
    <recommendedName>
        <fullName evidence="2">Cobalt transporter subunit CbtB (Proposed)</fullName>
    </recommendedName>
</protein>
<evidence type="ECO:0008006" key="2">
    <source>
        <dbReference type="Google" id="ProtNLM"/>
    </source>
</evidence>
<dbReference type="InterPro" id="IPR012667">
    <property type="entry name" value="CbtB_put"/>
</dbReference>